<reference evidence="2 3" key="1">
    <citation type="submission" date="2018-10" db="EMBL/GenBank/DDBJ databases">
        <title>Transmission dynamics of multidrug resistant bacteria on intensive care unit surfaces.</title>
        <authorList>
            <person name="D'Souza A.W."/>
            <person name="Potter R.F."/>
            <person name="Wallace M."/>
            <person name="Shupe A."/>
            <person name="Patel S."/>
            <person name="Sun S."/>
            <person name="Gul D."/>
            <person name="Kwon J.H."/>
            <person name="Andleeb S."/>
            <person name="Burnham C.-A.D."/>
            <person name="Dantas G."/>
        </authorList>
    </citation>
    <scope>NUCLEOTIDE SEQUENCE [LARGE SCALE GENOMIC DNA]</scope>
    <source>
        <strain evidence="2 3">PO_271</strain>
    </source>
</reference>
<dbReference type="AlphaFoldDB" id="A0A3R8W4V5"/>
<evidence type="ECO:0000313" key="2">
    <source>
        <dbReference type="EMBL" id="RRW39026.1"/>
    </source>
</evidence>
<gene>
    <name evidence="2" type="ORF">EGJ44_01220</name>
</gene>
<protein>
    <submittedName>
        <fullName evidence="2">Uncharacterized protein</fullName>
    </submittedName>
</protein>
<name>A0A3R8W4V5_ECTOL</name>
<proteinExistence type="predicted"/>
<accession>A0A3R8W4V5</accession>
<evidence type="ECO:0000313" key="3">
    <source>
        <dbReference type="Proteomes" id="UP000272833"/>
    </source>
</evidence>
<feature type="region of interest" description="Disordered" evidence="1">
    <location>
        <begin position="49"/>
        <end position="69"/>
    </location>
</feature>
<dbReference type="EMBL" id="RHRS01000002">
    <property type="protein sequence ID" value="RRW39026.1"/>
    <property type="molecule type" value="Genomic_DNA"/>
</dbReference>
<organism evidence="2 3">
    <name type="scientific">Ectopseudomonas oleovorans</name>
    <name type="common">Pseudomonas oleovorans</name>
    <dbReference type="NCBI Taxonomy" id="301"/>
    <lineage>
        <taxon>Bacteria</taxon>
        <taxon>Pseudomonadati</taxon>
        <taxon>Pseudomonadota</taxon>
        <taxon>Gammaproteobacteria</taxon>
        <taxon>Pseudomonadales</taxon>
        <taxon>Pseudomonadaceae</taxon>
        <taxon>Ectopseudomonas</taxon>
    </lineage>
</organism>
<sequence>MATWLLVLCPKCLRDNWTLYKANDRRNVLASDRFNCDVLNHTDLCPSGGAKPATEAATASAQRSPSQTLGRWFQQAAKPGQQALKGCRNGIPCQPALHRACKYIRAGRS</sequence>
<evidence type="ECO:0000256" key="1">
    <source>
        <dbReference type="SAM" id="MobiDB-lite"/>
    </source>
</evidence>
<dbReference type="Proteomes" id="UP000272833">
    <property type="component" value="Unassembled WGS sequence"/>
</dbReference>
<comment type="caution">
    <text evidence="2">The sequence shown here is derived from an EMBL/GenBank/DDBJ whole genome shotgun (WGS) entry which is preliminary data.</text>
</comment>
<feature type="compositionally biased region" description="Low complexity" evidence="1">
    <location>
        <begin position="50"/>
        <end position="61"/>
    </location>
</feature>